<comment type="catalytic activity">
    <reaction evidence="7">
        <text>a quinone + NADH + H(+) = a quinol + NAD(+)</text>
        <dbReference type="Rhea" id="RHEA:46160"/>
        <dbReference type="ChEBI" id="CHEBI:15378"/>
        <dbReference type="ChEBI" id="CHEBI:24646"/>
        <dbReference type="ChEBI" id="CHEBI:57540"/>
        <dbReference type="ChEBI" id="CHEBI:57945"/>
        <dbReference type="ChEBI" id="CHEBI:132124"/>
        <dbReference type="EC" id="1.6.5.9"/>
    </reaction>
</comment>
<accession>A0A9Q9ILZ6</accession>
<dbReference type="Pfam" id="PF07992">
    <property type="entry name" value="Pyr_redox_2"/>
    <property type="match status" value="1"/>
</dbReference>
<proteinExistence type="inferred from homology"/>
<dbReference type="PRINTS" id="PR00411">
    <property type="entry name" value="PNDRDTASEI"/>
</dbReference>
<organism evidence="9 10">
    <name type="scientific">Dactylosporangium aurantiacum</name>
    <dbReference type="NCBI Taxonomy" id="35754"/>
    <lineage>
        <taxon>Bacteria</taxon>
        <taxon>Bacillati</taxon>
        <taxon>Actinomycetota</taxon>
        <taxon>Actinomycetes</taxon>
        <taxon>Micromonosporales</taxon>
        <taxon>Micromonosporaceae</taxon>
        <taxon>Dactylosporangium</taxon>
    </lineage>
</organism>
<dbReference type="PRINTS" id="PR00368">
    <property type="entry name" value="FADPNR"/>
</dbReference>
<dbReference type="EMBL" id="CP073767">
    <property type="protein sequence ID" value="UWZ58589.1"/>
    <property type="molecule type" value="Genomic_DNA"/>
</dbReference>
<evidence type="ECO:0000256" key="6">
    <source>
        <dbReference type="ARBA" id="ARBA00023027"/>
    </source>
</evidence>
<keyword evidence="10" id="KW-1185">Reference proteome</keyword>
<dbReference type="SUPFAM" id="SSF51905">
    <property type="entry name" value="FAD/NAD(P)-binding domain"/>
    <property type="match status" value="1"/>
</dbReference>
<dbReference type="GO" id="GO:0050136">
    <property type="term" value="F:NADH dehydrogenase (quinone) (non-electrogenic) activity"/>
    <property type="evidence" value="ECO:0007669"/>
    <property type="project" value="UniProtKB-EC"/>
</dbReference>
<dbReference type="OrthoDB" id="9781621at2"/>
<feature type="domain" description="FAD/NAD(P)-binding" evidence="8">
    <location>
        <begin position="6"/>
        <end position="332"/>
    </location>
</feature>
<dbReference type="AlphaFoldDB" id="A0A9Q9ILZ6"/>
<gene>
    <name evidence="9" type="ORF">Daura_21895</name>
</gene>
<evidence type="ECO:0000256" key="1">
    <source>
        <dbReference type="ARBA" id="ARBA00005272"/>
    </source>
</evidence>
<evidence type="ECO:0000259" key="8">
    <source>
        <dbReference type="Pfam" id="PF07992"/>
    </source>
</evidence>
<dbReference type="RefSeq" id="WP_033367795.1">
    <property type="nucleotide sequence ID" value="NZ_CP073767.1"/>
</dbReference>
<keyword evidence="5" id="KW-0560">Oxidoreductase</keyword>
<evidence type="ECO:0000313" key="9">
    <source>
        <dbReference type="EMBL" id="UWZ58589.1"/>
    </source>
</evidence>
<dbReference type="Gene3D" id="3.50.50.100">
    <property type="match status" value="1"/>
</dbReference>
<comment type="similarity">
    <text evidence="1">Belongs to the NADH dehydrogenase family.</text>
</comment>
<keyword evidence="3" id="KW-0285">Flavoprotein</keyword>
<sequence length="435" mass="46813">MTARQRVVIIGGGFAGLRAARGLRRAPADVVLVDRANHHLFRPLLYQVATGLLPAGDIAPPLRRILAEQRNTRVLLGEATAVNPHAQTVTVTAADGTAQRLGYDHLVLAAGATDNYFGHDQWAAVAAGMKTLRQAVELRDRLLHAFETAAASRDEQARRRWLTFAIVGGGPTGVELAGQLAALARRTLRGQFHDLDPAHLRIVLTEHGDAVLAPFPDPLRRHAHRRLRDLGVDVRLGYSAADIDEHGITLQSAHGGDPQRLATPTVIWAAGVTPVPLTAQLAEDAGASRDHKGRIKVRPDCTVPGHPEIFAIGDLANVHDLPGIAEPALQQGRYVAKVISHRLGRGPHPGLFRYLDLGTMATISPFDAVADVRGLHLHGPLGKAAWAGVHLAFLTGWPNRLGVLANWAWTLGSGRRQQQLILDTRTVRPAAARPA</sequence>
<dbReference type="InterPro" id="IPR036188">
    <property type="entry name" value="FAD/NAD-bd_sf"/>
</dbReference>
<evidence type="ECO:0000256" key="3">
    <source>
        <dbReference type="ARBA" id="ARBA00022630"/>
    </source>
</evidence>
<dbReference type="PANTHER" id="PTHR43706">
    <property type="entry name" value="NADH DEHYDROGENASE"/>
    <property type="match status" value="1"/>
</dbReference>
<evidence type="ECO:0000313" key="10">
    <source>
        <dbReference type="Proteomes" id="UP001058003"/>
    </source>
</evidence>
<evidence type="ECO:0000256" key="4">
    <source>
        <dbReference type="ARBA" id="ARBA00022827"/>
    </source>
</evidence>
<dbReference type="PANTHER" id="PTHR43706:SF47">
    <property type="entry name" value="EXTERNAL NADH-UBIQUINONE OXIDOREDUCTASE 1, MITOCHONDRIAL-RELATED"/>
    <property type="match status" value="1"/>
</dbReference>
<dbReference type="EC" id="1.6.5.9" evidence="2"/>
<evidence type="ECO:0000256" key="2">
    <source>
        <dbReference type="ARBA" id="ARBA00012637"/>
    </source>
</evidence>
<dbReference type="Proteomes" id="UP001058003">
    <property type="component" value="Chromosome"/>
</dbReference>
<dbReference type="InterPro" id="IPR045024">
    <property type="entry name" value="NDH-2"/>
</dbReference>
<name>A0A9Q9ILZ6_9ACTN</name>
<dbReference type="InterPro" id="IPR023753">
    <property type="entry name" value="FAD/NAD-binding_dom"/>
</dbReference>
<keyword evidence="6" id="KW-0520">NAD</keyword>
<dbReference type="KEGG" id="daur:Daura_21895"/>
<reference evidence="9" key="1">
    <citation type="submission" date="2021-04" db="EMBL/GenBank/DDBJ databases">
        <title>Dactylosporangium aurantiacum NRRL B-8018 full assembly.</title>
        <authorList>
            <person name="Hartkoorn R.C."/>
            <person name="Beaudoing E."/>
            <person name="Hot D."/>
        </authorList>
    </citation>
    <scope>NUCLEOTIDE SEQUENCE</scope>
    <source>
        <strain evidence="9">NRRL B-8018</strain>
    </source>
</reference>
<evidence type="ECO:0000256" key="5">
    <source>
        <dbReference type="ARBA" id="ARBA00023002"/>
    </source>
</evidence>
<keyword evidence="4" id="KW-0274">FAD</keyword>
<protein>
    <recommendedName>
        <fullName evidence="2">NADH:ubiquinone reductase (non-electrogenic)</fullName>
        <ecNumber evidence="2">1.6.5.9</ecNumber>
    </recommendedName>
</protein>
<evidence type="ECO:0000256" key="7">
    <source>
        <dbReference type="ARBA" id="ARBA00047599"/>
    </source>
</evidence>